<feature type="region of interest" description="Disordered" evidence="1">
    <location>
        <begin position="123"/>
        <end position="237"/>
    </location>
</feature>
<feature type="compositionally biased region" description="Low complexity" evidence="1">
    <location>
        <begin position="158"/>
        <end position="168"/>
    </location>
</feature>
<evidence type="ECO:0000256" key="1">
    <source>
        <dbReference type="SAM" id="MobiDB-lite"/>
    </source>
</evidence>
<proteinExistence type="predicted"/>
<name>A0A4Q4NHD6_ALTAL</name>
<feature type="compositionally biased region" description="Polar residues" evidence="1">
    <location>
        <begin position="127"/>
        <end position="137"/>
    </location>
</feature>
<comment type="caution">
    <text evidence="2">The sequence shown here is derived from an EMBL/GenBank/DDBJ whole genome shotgun (WGS) entry which is preliminary data.</text>
</comment>
<feature type="compositionally biased region" description="Basic and acidic residues" evidence="1">
    <location>
        <begin position="185"/>
        <end position="216"/>
    </location>
</feature>
<sequence>MAFKIFMMRFRRYLICDKDRPKPGLNIMSKGGPTDVRVIDVSDSLPGLTDAQRKQIREEASSGALRLQSMEPQPLTSPPSSKYSDTRHPSVPTNTLGSLSSNTETISHHSFAGMSPKEHVVAPLNTAPKNLSSNVSASRRRKRKDYSPTATRMKSTWSSDRPYSSGSSGEDEISRSSHSNAMGIELKKLGTESPHALDIDKGDHVQDSAHGAKEEESMVTGHAAVRRPDDHVHVEHD</sequence>
<organism evidence="2 3">
    <name type="scientific">Alternaria alternata</name>
    <name type="common">Alternaria rot fungus</name>
    <name type="synonym">Torula alternata</name>
    <dbReference type="NCBI Taxonomy" id="5599"/>
    <lineage>
        <taxon>Eukaryota</taxon>
        <taxon>Fungi</taxon>
        <taxon>Dikarya</taxon>
        <taxon>Ascomycota</taxon>
        <taxon>Pezizomycotina</taxon>
        <taxon>Dothideomycetes</taxon>
        <taxon>Pleosporomycetidae</taxon>
        <taxon>Pleosporales</taxon>
        <taxon>Pleosporineae</taxon>
        <taxon>Pleosporaceae</taxon>
        <taxon>Alternaria</taxon>
        <taxon>Alternaria sect. Alternaria</taxon>
        <taxon>Alternaria alternata complex</taxon>
    </lineage>
</organism>
<gene>
    <name evidence="2" type="ORF">AA0117_g6481</name>
</gene>
<evidence type="ECO:0000313" key="3">
    <source>
        <dbReference type="Proteomes" id="UP000291422"/>
    </source>
</evidence>
<dbReference type="Proteomes" id="UP000291422">
    <property type="component" value="Unassembled WGS sequence"/>
</dbReference>
<dbReference type="EMBL" id="PDXD01000015">
    <property type="protein sequence ID" value="RYN75248.1"/>
    <property type="molecule type" value="Genomic_DNA"/>
</dbReference>
<feature type="compositionally biased region" description="Polar residues" evidence="1">
    <location>
        <begin position="148"/>
        <end position="157"/>
    </location>
</feature>
<dbReference type="AlphaFoldDB" id="A0A4Q4NHD6"/>
<feature type="compositionally biased region" description="Basic and acidic residues" evidence="1">
    <location>
        <begin position="226"/>
        <end position="237"/>
    </location>
</feature>
<evidence type="ECO:0000313" key="2">
    <source>
        <dbReference type="EMBL" id="RYN75248.1"/>
    </source>
</evidence>
<reference evidence="3" key="1">
    <citation type="journal article" date="2019" name="bioRxiv">
        <title>Genomics, evolutionary history and diagnostics of the Alternaria alternata species group including apple and Asian pear pathotypes.</title>
        <authorList>
            <person name="Armitage A.D."/>
            <person name="Cockerton H.M."/>
            <person name="Sreenivasaprasad S."/>
            <person name="Woodhall J.W."/>
            <person name="Lane C.R."/>
            <person name="Harrison R.J."/>
            <person name="Clarkson J.P."/>
        </authorList>
    </citation>
    <scope>NUCLEOTIDE SEQUENCE [LARGE SCALE GENOMIC DNA]</scope>
    <source>
        <strain evidence="3">FERA 1177</strain>
    </source>
</reference>
<feature type="compositionally biased region" description="Polar residues" evidence="1">
    <location>
        <begin position="91"/>
        <end position="102"/>
    </location>
</feature>
<dbReference type="VEuPathDB" id="FungiDB:CC77DRAFT_103316"/>
<feature type="region of interest" description="Disordered" evidence="1">
    <location>
        <begin position="59"/>
        <end position="102"/>
    </location>
</feature>
<protein>
    <submittedName>
        <fullName evidence="2">Uncharacterized protein</fullName>
    </submittedName>
</protein>
<accession>A0A4Q4NHD6</accession>